<comment type="caution">
    <text evidence="3">The sequence shown here is derived from an EMBL/GenBank/DDBJ whole genome shotgun (WGS) entry which is preliminary data.</text>
</comment>
<protein>
    <recommendedName>
        <fullName evidence="5">Transmembrane protein</fullName>
    </recommendedName>
</protein>
<feature type="signal peptide" evidence="2">
    <location>
        <begin position="1"/>
        <end position="19"/>
    </location>
</feature>
<organism evidence="3 4">
    <name type="scientific">Durusdinium trenchii</name>
    <dbReference type="NCBI Taxonomy" id="1381693"/>
    <lineage>
        <taxon>Eukaryota</taxon>
        <taxon>Sar</taxon>
        <taxon>Alveolata</taxon>
        <taxon>Dinophyceae</taxon>
        <taxon>Suessiales</taxon>
        <taxon>Symbiodiniaceae</taxon>
        <taxon>Durusdinium</taxon>
    </lineage>
</organism>
<evidence type="ECO:0000313" key="4">
    <source>
        <dbReference type="Proteomes" id="UP001642484"/>
    </source>
</evidence>
<reference evidence="3 4" key="1">
    <citation type="submission" date="2024-02" db="EMBL/GenBank/DDBJ databases">
        <authorList>
            <person name="Chen Y."/>
            <person name="Shah S."/>
            <person name="Dougan E. K."/>
            <person name="Thang M."/>
            <person name="Chan C."/>
        </authorList>
    </citation>
    <scope>NUCLEOTIDE SEQUENCE [LARGE SCALE GENOMIC DNA]</scope>
</reference>
<keyword evidence="1" id="KW-1133">Transmembrane helix</keyword>
<keyword evidence="1" id="KW-0472">Membrane</keyword>
<feature type="transmembrane region" description="Helical" evidence="1">
    <location>
        <begin position="322"/>
        <end position="342"/>
    </location>
</feature>
<dbReference type="Proteomes" id="UP001642484">
    <property type="component" value="Unassembled WGS sequence"/>
</dbReference>
<accession>A0ABP0LJT3</accession>
<feature type="chain" id="PRO_5047360851" description="Transmembrane protein" evidence="2">
    <location>
        <begin position="20"/>
        <end position="383"/>
    </location>
</feature>
<dbReference type="EMBL" id="CAXAMN010012780">
    <property type="protein sequence ID" value="CAK9038987.1"/>
    <property type="molecule type" value="Genomic_DNA"/>
</dbReference>
<keyword evidence="2" id="KW-0732">Signal</keyword>
<evidence type="ECO:0000256" key="2">
    <source>
        <dbReference type="SAM" id="SignalP"/>
    </source>
</evidence>
<sequence length="383" mass="43519">MSRLIVLVLLCSPEGGVLALRSDDRQKNLTQDSPDPLWEDPLSWGHPQVEKTQSHQASAVGARAQARIHVEQVDSEKPSAKEILLAVGGGTGAGAGTGKPEMDRDIIRRRRGQGMRYQDKLVLGLMVAAYFIALLFTASLAYRQATNNSPVRFYADPRVEALMIDSSDLDDFIWTFIQPPKTVQLCVQGLMPLPALLAHLAENVVEWQGGYYRHIFSFSLDLTPFLVHAEPQDRSTTSAESDSVAGGISEDEIKLLRRFLQENTNELATVKLMKEVHWDCWEELATNIKQKIRQRGFEGLIHVCWTNTETLTVYQNNSWANFLHMSVTRVLLGLSVFGYLWYLPYMWWRQKGPQLHPQFRVNMDIAEYWQLIGDKISERGFDQ</sequence>
<evidence type="ECO:0000313" key="3">
    <source>
        <dbReference type="EMBL" id="CAK9038987.1"/>
    </source>
</evidence>
<proteinExistence type="predicted"/>
<gene>
    <name evidence="3" type="ORF">CCMP2556_LOCUS21232</name>
</gene>
<evidence type="ECO:0000256" key="1">
    <source>
        <dbReference type="SAM" id="Phobius"/>
    </source>
</evidence>
<name>A0ABP0LJT3_9DINO</name>
<feature type="transmembrane region" description="Helical" evidence="1">
    <location>
        <begin position="121"/>
        <end position="142"/>
    </location>
</feature>
<evidence type="ECO:0008006" key="5">
    <source>
        <dbReference type="Google" id="ProtNLM"/>
    </source>
</evidence>
<keyword evidence="1" id="KW-0812">Transmembrane</keyword>
<keyword evidence="4" id="KW-1185">Reference proteome</keyword>